<dbReference type="AlphaFoldDB" id="A0A484ZXK8"/>
<dbReference type="Proteomes" id="UP000373449">
    <property type="component" value="Unassembled WGS sequence"/>
</dbReference>
<organism evidence="2 3">
    <name type="scientific">Budvicia aquatica</name>
    <dbReference type="NCBI Taxonomy" id="82979"/>
    <lineage>
        <taxon>Bacteria</taxon>
        <taxon>Pseudomonadati</taxon>
        <taxon>Pseudomonadota</taxon>
        <taxon>Gammaproteobacteria</taxon>
        <taxon>Enterobacterales</taxon>
        <taxon>Budviciaceae</taxon>
        <taxon>Budvicia</taxon>
    </lineage>
</organism>
<dbReference type="SMART" id="SM00972">
    <property type="entry name" value="SCPU"/>
    <property type="match status" value="1"/>
</dbReference>
<dbReference type="EMBL" id="CAADJA010000002">
    <property type="protein sequence ID" value="VFS52376.1"/>
    <property type="molecule type" value="Genomic_DNA"/>
</dbReference>
<dbReference type="PANTHER" id="PTHR37089">
    <property type="entry name" value="PROTEIN U-RELATED"/>
    <property type="match status" value="1"/>
</dbReference>
<dbReference type="InterPro" id="IPR007893">
    <property type="entry name" value="Spore_coat_U/FanG"/>
</dbReference>
<proteinExistence type="predicted"/>
<evidence type="ECO:0000259" key="1">
    <source>
        <dbReference type="Pfam" id="PF05229"/>
    </source>
</evidence>
<dbReference type="InterPro" id="IPR053167">
    <property type="entry name" value="Spore_coat_component"/>
</dbReference>
<evidence type="ECO:0000313" key="3">
    <source>
        <dbReference type="Proteomes" id="UP000373449"/>
    </source>
</evidence>
<name>A0A484ZXK8_9GAMM</name>
<accession>A0A484ZXK8</accession>
<feature type="domain" description="Spore coat protein U/FanG" evidence="1">
    <location>
        <begin position="19"/>
        <end position="160"/>
    </location>
</feature>
<reference evidence="2 3" key="1">
    <citation type="submission" date="2019-03" db="EMBL/GenBank/DDBJ databases">
        <authorList>
            <consortium name="Pathogen Informatics"/>
        </authorList>
    </citation>
    <scope>NUCLEOTIDE SEQUENCE [LARGE SCALE GENOMIC DNA]</scope>
    <source>
        <strain evidence="2 3">NCTC12282</strain>
    </source>
</reference>
<evidence type="ECO:0000313" key="2">
    <source>
        <dbReference type="EMBL" id="VFS52376.1"/>
    </source>
</evidence>
<gene>
    <name evidence="2" type="ORF">NCTC12282_05802</name>
</gene>
<sequence>MILLLWMISGTGTTATKSATVTVSVNVLPACTAGTTTSGTTSFGTLNFGTLYYLNKTIRLIGQPNAGAILVQCASGVNYQVVLSTGNSGNVAQRYMTGATSGQHVNYNLYTDANDSIVWNNTTGVTRPGTGQPEWIPVYGQLPAQSTPIVDTYTDTVQVTVSW</sequence>
<protein>
    <submittedName>
        <fullName evidence="2">Uncharacterized secreted protein</fullName>
    </submittedName>
</protein>
<dbReference type="Pfam" id="PF05229">
    <property type="entry name" value="SCPU"/>
    <property type="match status" value="1"/>
</dbReference>
<dbReference type="PANTHER" id="PTHR37089:SF4">
    <property type="entry name" value="EXPORTED PROTEIN"/>
    <property type="match status" value="1"/>
</dbReference>